<reference evidence="2 3" key="1">
    <citation type="journal article" date="2023" name="bioRxiv">
        <title>High-quality genome assemblies of four members of thePodospora anserinaspecies complex.</title>
        <authorList>
            <person name="Ament-Velasquez S.L."/>
            <person name="Vogan A.A."/>
            <person name="Wallerman O."/>
            <person name="Hartmann F."/>
            <person name="Gautier V."/>
            <person name="Silar P."/>
            <person name="Giraud T."/>
            <person name="Johannesson H."/>
        </authorList>
    </citation>
    <scope>NUCLEOTIDE SEQUENCE [LARGE SCALE GENOMIC DNA]</scope>
    <source>
        <strain evidence="2 3">CBS 411.78</strain>
    </source>
</reference>
<proteinExistence type="predicted"/>
<comment type="caution">
    <text evidence="2">The sequence shown here is derived from an EMBL/GenBank/DDBJ whole genome shotgun (WGS) entry which is preliminary data.</text>
</comment>
<name>A0ABR0HZ38_9PEZI</name>
<accession>A0ABR0HZ38</accession>
<sequence>MHIQTTAQDNSSSFFKYQMRATPSHKGPSRDTEVRADAGRRRGKP</sequence>
<keyword evidence="3" id="KW-1185">Reference proteome</keyword>
<evidence type="ECO:0000313" key="2">
    <source>
        <dbReference type="EMBL" id="KAK4673132.1"/>
    </source>
</evidence>
<dbReference type="Proteomes" id="UP001326199">
    <property type="component" value="Unassembled WGS sequence"/>
</dbReference>
<dbReference type="EMBL" id="JAFFHB010000001">
    <property type="protein sequence ID" value="KAK4673132.1"/>
    <property type="molecule type" value="Genomic_DNA"/>
</dbReference>
<feature type="region of interest" description="Disordered" evidence="1">
    <location>
        <begin position="1"/>
        <end position="45"/>
    </location>
</feature>
<evidence type="ECO:0000256" key="1">
    <source>
        <dbReference type="SAM" id="MobiDB-lite"/>
    </source>
</evidence>
<protein>
    <submittedName>
        <fullName evidence="2">Uncharacterized protein</fullName>
    </submittedName>
</protein>
<evidence type="ECO:0000313" key="3">
    <source>
        <dbReference type="Proteomes" id="UP001326199"/>
    </source>
</evidence>
<feature type="compositionally biased region" description="Basic and acidic residues" evidence="1">
    <location>
        <begin position="28"/>
        <end position="45"/>
    </location>
</feature>
<organism evidence="2 3">
    <name type="scientific">Podospora pseudopauciseta</name>
    <dbReference type="NCBI Taxonomy" id="2093780"/>
    <lineage>
        <taxon>Eukaryota</taxon>
        <taxon>Fungi</taxon>
        <taxon>Dikarya</taxon>
        <taxon>Ascomycota</taxon>
        <taxon>Pezizomycotina</taxon>
        <taxon>Sordariomycetes</taxon>
        <taxon>Sordariomycetidae</taxon>
        <taxon>Sordariales</taxon>
        <taxon>Podosporaceae</taxon>
        <taxon>Podospora</taxon>
    </lineage>
</organism>
<feature type="compositionally biased region" description="Polar residues" evidence="1">
    <location>
        <begin position="1"/>
        <end position="15"/>
    </location>
</feature>
<dbReference type="RefSeq" id="XP_062770454.1">
    <property type="nucleotide sequence ID" value="XM_062907500.1"/>
</dbReference>
<dbReference type="GeneID" id="87927843"/>
<gene>
    <name evidence="2" type="ORF">QC763_109110</name>
</gene>